<feature type="compositionally biased region" description="Low complexity" evidence="1">
    <location>
        <begin position="798"/>
        <end position="815"/>
    </location>
</feature>
<dbReference type="Pfam" id="PF16787">
    <property type="entry name" value="NDC10_II"/>
    <property type="match status" value="1"/>
</dbReference>
<dbReference type="EMBL" id="DF237380">
    <property type="protein sequence ID" value="GAQ88471.1"/>
    <property type="molecule type" value="Genomic_DNA"/>
</dbReference>
<dbReference type="GO" id="GO:0003677">
    <property type="term" value="F:DNA binding"/>
    <property type="evidence" value="ECO:0007669"/>
    <property type="project" value="InterPro"/>
</dbReference>
<evidence type="ECO:0000259" key="2">
    <source>
        <dbReference type="Pfam" id="PF16787"/>
    </source>
</evidence>
<gene>
    <name evidence="3" type="ORF">KFL_004310090</name>
</gene>
<protein>
    <recommendedName>
        <fullName evidence="2">Ndc10 domain-containing protein</fullName>
    </recommendedName>
</protein>
<dbReference type="InterPro" id="IPR031872">
    <property type="entry name" value="NDC10_II"/>
</dbReference>
<feature type="compositionally biased region" description="Acidic residues" evidence="1">
    <location>
        <begin position="100"/>
        <end position="113"/>
    </location>
</feature>
<dbReference type="OrthoDB" id="3065555at2759"/>
<dbReference type="AlphaFoldDB" id="A0A1Y1IHD8"/>
<keyword evidence="4" id="KW-1185">Reference proteome</keyword>
<feature type="compositionally biased region" description="Polar residues" evidence="1">
    <location>
        <begin position="828"/>
        <end position="837"/>
    </location>
</feature>
<feature type="compositionally biased region" description="Acidic residues" evidence="1">
    <location>
        <begin position="477"/>
        <end position="488"/>
    </location>
</feature>
<organism evidence="3 4">
    <name type="scientific">Klebsormidium nitens</name>
    <name type="common">Green alga</name>
    <name type="synonym">Ulothrix nitens</name>
    <dbReference type="NCBI Taxonomy" id="105231"/>
    <lineage>
        <taxon>Eukaryota</taxon>
        <taxon>Viridiplantae</taxon>
        <taxon>Streptophyta</taxon>
        <taxon>Klebsormidiophyceae</taxon>
        <taxon>Klebsormidiales</taxon>
        <taxon>Klebsormidiaceae</taxon>
        <taxon>Klebsormidium</taxon>
    </lineage>
</organism>
<sequence length="1019" mass="112818">MNSAEDSPASPEFERRRPRYFQHSASPFEPQRRAGHPFEFSHDRGLDSPNVGRQHLDSPSVDEGGADGSEQGTPVRRVSKRISARMQRAQQRAAIQAAESDADGESDANDDDGLPSHGDPPSTPEEAKAESIAAQTVLQEDLMAPSLDDRKKVALQYIATLAPRSQGKYLSRTGEFQVFFRNKFREADVEARWDEMREFRNEPSGLGVGLEPREWWWKGVLITPERVESYIANLTQPIIGPGGMKKRKSYSVVEDHVKALVFTHQIQCIMRGVRVTHDLRTPSVKTCLRAAARQTATRAREEFLDRQEGAVSDGYSDDQLTDMLDKMLDDAWHHNMDEDYDKVFEALSMRAMSALQHSSLGRGDTTRGFNLCDLFALKQESIGPTECWMLGLVTDRGKQNKEGRKQMIGLIQHKKWGRCAFGALGLLLYYRWEVLNEPFPDTRWRLPKDVYPDWAPFEGTEAEYERQLRQDPGYREAEDEDFDDGGSDDSERPQLLTPDGSPLLSPVAGGAAQSPAAATSAAADGASTTSSSERTPVAARSPTGNQTAASEQEMRPFPSSWLSESDIARLGHWVYAHMFLSYLTNIPPEALLVMSGFPPLKQAYHLPRFHVDVPDGLPMLFAKADSQLAEVVARHALISKYKGERKAAPKKLERDMSAEQFLRALTGPLRKIVYQHLALVYDRCPDHPLCNHVLMDPDAEHAELWLQFVKEVVDAEEGRDQLPDVVERPEVPGAEIKAGLDTIATDVGLLRGAVTRLQRCLGEISLIAATGGPADQGAATAGGPDDDLDRSGMTSQHATAASAAATGGRANFAARDAADQETGAAGTSAGTNSQQGQARRPRRTRQQDVENVYSLNFLRKITQVAQAYYLFKVGLDGKQSIDALKAAALEDRTFKYADREVGRLISGLQVLVKFVENTAETLGLSAEEAIIYTERIKTDTLGDPHAAMRSFIDACPTMKKRKAGEVADEEAGGDSIKKQKKVKLEDLIKEYSRKRDELGHEGFKTWLRSNPLEADAMQE</sequence>
<dbReference type="InterPro" id="IPR038279">
    <property type="entry name" value="Ndc10_dom2_sf"/>
</dbReference>
<evidence type="ECO:0000256" key="1">
    <source>
        <dbReference type="SAM" id="MobiDB-lite"/>
    </source>
</evidence>
<feature type="compositionally biased region" description="Low complexity" evidence="1">
    <location>
        <begin position="84"/>
        <end position="99"/>
    </location>
</feature>
<dbReference type="Proteomes" id="UP000054558">
    <property type="component" value="Unassembled WGS sequence"/>
</dbReference>
<feature type="region of interest" description="Disordered" evidence="1">
    <location>
        <begin position="772"/>
        <end position="846"/>
    </location>
</feature>
<evidence type="ECO:0000313" key="4">
    <source>
        <dbReference type="Proteomes" id="UP000054558"/>
    </source>
</evidence>
<evidence type="ECO:0000313" key="3">
    <source>
        <dbReference type="EMBL" id="GAQ88471.1"/>
    </source>
</evidence>
<reference evidence="3 4" key="1">
    <citation type="journal article" date="2014" name="Nat. Commun.">
        <title>Klebsormidium flaccidum genome reveals primary factors for plant terrestrial adaptation.</title>
        <authorList>
            <person name="Hori K."/>
            <person name="Maruyama F."/>
            <person name="Fujisawa T."/>
            <person name="Togashi T."/>
            <person name="Yamamoto N."/>
            <person name="Seo M."/>
            <person name="Sato S."/>
            <person name="Yamada T."/>
            <person name="Mori H."/>
            <person name="Tajima N."/>
            <person name="Moriyama T."/>
            <person name="Ikeuchi M."/>
            <person name="Watanabe M."/>
            <person name="Wada H."/>
            <person name="Kobayashi K."/>
            <person name="Saito M."/>
            <person name="Masuda T."/>
            <person name="Sasaki-Sekimoto Y."/>
            <person name="Mashiguchi K."/>
            <person name="Awai K."/>
            <person name="Shimojima M."/>
            <person name="Masuda S."/>
            <person name="Iwai M."/>
            <person name="Nobusawa T."/>
            <person name="Narise T."/>
            <person name="Kondo S."/>
            <person name="Saito H."/>
            <person name="Sato R."/>
            <person name="Murakawa M."/>
            <person name="Ihara Y."/>
            <person name="Oshima-Yamada Y."/>
            <person name="Ohtaka K."/>
            <person name="Satoh M."/>
            <person name="Sonobe K."/>
            <person name="Ishii M."/>
            <person name="Ohtani R."/>
            <person name="Kanamori-Sato M."/>
            <person name="Honoki R."/>
            <person name="Miyazaki D."/>
            <person name="Mochizuki H."/>
            <person name="Umetsu J."/>
            <person name="Higashi K."/>
            <person name="Shibata D."/>
            <person name="Kamiya Y."/>
            <person name="Sato N."/>
            <person name="Nakamura Y."/>
            <person name="Tabata S."/>
            <person name="Ida S."/>
            <person name="Kurokawa K."/>
            <person name="Ohta H."/>
        </authorList>
    </citation>
    <scope>NUCLEOTIDE SEQUENCE [LARGE SCALE GENOMIC DNA]</scope>
    <source>
        <strain evidence="3 4">NIES-2285</strain>
    </source>
</reference>
<feature type="compositionally biased region" description="Low complexity" evidence="1">
    <location>
        <begin position="508"/>
        <end position="532"/>
    </location>
</feature>
<feature type="compositionally biased region" description="Basic and acidic residues" evidence="1">
    <location>
        <begin position="463"/>
        <end position="476"/>
    </location>
</feature>
<feature type="region of interest" description="Disordered" evidence="1">
    <location>
        <begin position="463"/>
        <end position="558"/>
    </location>
</feature>
<feature type="region of interest" description="Disordered" evidence="1">
    <location>
        <begin position="1"/>
        <end position="131"/>
    </location>
</feature>
<name>A0A1Y1IHD8_KLENI</name>
<dbReference type="Gene3D" id="1.10.443.20">
    <property type="entry name" value="Centromere DNA-binding protein complex CBF3 subunit, domain 2"/>
    <property type="match status" value="2"/>
</dbReference>
<feature type="domain" description="Ndc10" evidence="2">
    <location>
        <begin position="332"/>
        <end position="443"/>
    </location>
</feature>
<proteinExistence type="predicted"/>
<accession>A0A1Y1IHD8</accession>